<feature type="transmembrane region" description="Helical" evidence="5">
    <location>
        <begin position="370"/>
        <end position="396"/>
    </location>
</feature>
<dbReference type="Proteomes" id="UP001179181">
    <property type="component" value="Unassembled WGS sequence"/>
</dbReference>
<sequence>MAGLIREIIQKWLLSVSLTSVLSVFFDELLRIGESPFQSLVVLSFYTYCSITLFSSSAHKLFHVISIPIITQFLHLFQKYTFTAGANSIWRLLPFLLLVFYFLYFFIRKNPKLSQSENLFLVSWIIGNFCYFLISPNLHKIVIGGFLLYLITLPMYFLYFTHAMHDADFCAKIEGYLSLLFTMLGLGTFGLVIAAADYKGSDNLLATRNITDTNVTMAYFILLWPFTLLYCRQRIASFPATLFMLFIFLGVVVFSFSRGAVFIIIPYLIVTLLLIRGQKQIWWLIFAVVVALVFIPELANFTDRQDLAYFWRLRFGDFQNISAAIEKLQTASGRAEIHAIAYGLFLQSPLFGHGIGSFETLGPGYREAHSIFFTLLAEQGIIGIVYMYSIFLSLGFSLIKISCINVKYALLPISLTFYLLFNHTVGTVFVIIPGKSVTINCIAPMLLLCHYFYAKSKVLERTANDA</sequence>
<keyword evidence="8" id="KW-1185">Reference proteome</keyword>
<dbReference type="PANTHER" id="PTHR37422:SF13">
    <property type="entry name" value="LIPOPOLYSACCHARIDE BIOSYNTHESIS PROTEIN PA4999-RELATED"/>
    <property type="match status" value="1"/>
</dbReference>
<keyword evidence="7" id="KW-0436">Ligase</keyword>
<reference evidence="7 8" key="1">
    <citation type="submission" date="2020-03" db="EMBL/GenBank/DDBJ databases">
        <title>Genomic Encyclopedia of Type Strains, Phase IV (KMG-IV): sequencing the most valuable type-strain genomes for metagenomic binning, comparative biology and taxonomic classification.</title>
        <authorList>
            <person name="Goeker M."/>
        </authorList>
    </citation>
    <scope>NUCLEOTIDE SEQUENCE [LARGE SCALE GENOMIC DNA]</scope>
    <source>
        <strain evidence="7 8">DSM 102865</strain>
    </source>
</reference>
<dbReference type="PANTHER" id="PTHR37422">
    <property type="entry name" value="TEICHURONIC ACID BIOSYNTHESIS PROTEIN TUAE"/>
    <property type="match status" value="1"/>
</dbReference>
<dbReference type="RefSeq" id="WP_167275010.1">
    <property type="nucleotide sequence ID" value="NZ_JAASQJ010000005.1"/>
</dbReference>
<dbReference type="InterPro" id="IPR051533">
    <property type="entry name" value="WaaL-like"/>
</dbReference>
<feature type="transmembrane region" description="Helical" evidence="5">
    <location>
        <begin position="437"/>
        <end position="454"/>
    </location>
</feature>
<feature type="transmembrane region" description="Helical" evidence="5">
    <location>
        <begin position="243"/>
        <end position="269"/>
    </location>
</feature>
<feature type="transmembrane region" description="Helical" evidence="5">
    <location>
        <begin position="408"/>
        <end position="431"/>
    </location>
</feature>
<dbReference type="GO" id="GO:0016874">
    <property type="term" value="F:ligase activity"/>
    <property type="evidence" value="ECO:0007669"/>
    <property type="project" value="UniProtKB-KW"/>
</dbReference>
<keyword evidence="2 5" id="KW-0812">Transmembrane</keyword>
<keyword evidence="3 5" id="KW-1133">Transmembrane helix</keyword>
<dbReference type="InterPro" id="IPR007016">
    <property type="entry name" value="O-antigen_ligase-rel_domated"/>
</dbReference>
<dbReference type="EMBL" id="JAASQJ010000005">
    <property type="protein sequence ID" value="NIJ55338.1"/>
    <property type="molecule type" value="Genomic_DNA"/>
</dbReference>
<evidence type="ECO:0000256" key="5">
    <source>
        <dbReference type="SAM" id="Phobius"/>
    </source>
</evidence>
<feature type="transmembrane region" description="Helical" evidence="5">
    <location>
        <begin position="119"/>
        <end position="135"/>
    </location>
</feature>
<feature type="transmembrane region" description="Helical" evidence="5">
    <location>
        <begin position="173"/>
        <end position="195"/>
    </location>
</feature>
<accession>A0ABX0UQR5</accession>
<proteinExistence type="predicted"/>
<gene>
    <name evidence="7" type="ORF">FHS68_004527</name>
</gene>
<feature type="transmembrane region" description="Helical" evidence="5">
    <location>
        <begin position="281"/>
        <end position="302"/>
    </location>
</feature>
<keyword evidence="4 5" id="KW-0472">Membrane</keyword>
<protein>
    <submittedName>
        <fullName evidence="7">O-antigen ligase</fullName>
    </submittedName>
</protein>
<evidence type="ECO:0000256" key="1">
    <source>
        <dbReference type="ARBA" id="ARBA00004141"/>
    </source>
</evidence>
<evidence type="ECO:0000256" key="3">
    <source>
        <dbReference type="ARBA" id="ARBA00022989"/>
    </source>
</evidence>
<evidence type="ECO:0000256" key="4">
    <source>
        <dbReference type="ARBA" id="ARBA00023136"/>
    </source>
</evidence>
<feature type="transmembrane region" description="Helical" evidence="5">
    <location>
        <begin position="141"/>
        <end position="161"/>
    </location>
</feature>
<feature type="transmembrane region" description="Helical" evidence="5">
    <location>
        <begin position="339"/>
        <end position="358"/>
    </location>
</feature>
<evidence type="ECO:0000313" key="8">
    <source>
        <dbReference type="Proteomes" id="UP001179181"/>
    </source>
</evidence>
<comment type="caution">
    <text evidence="7">The sequence shown here is derived from an EMBL/GenBank/DDBJ whole genome shotgun (WGS) entry which is preliminary data.</text>
</comment>
<dbReference type="Pfam" id="PF04932">
    <property type="entry name" value="Wzy_C"/>
    <property type="match status" value="1"/>
</dbReference>
<evidence type="ECO:0000259" key="6">
    <source>
        <dbReference type="Pfam" id="PF04932"/>
    </source>
</evidence>
<feature type="transmembrane region" description="Helical" evidence="5">
    <location>
        <begin position="215"/>
        <end position="231"/>
    </location>
</feature>
<organism evidence="7 8">
    <name type="scientific">Dyadobacter arcticus</name>
    <dbReference type="NCBI Taxonomy" id="1078754"/>
    <lineage>
        <taxon>Bacteria</taxon>
        <taxon>Pseudomonadati</taxon>
        <taxon>Bacteroidota</taxon>
        <taxon>Cytophagia</taxon>
        <taxon>Cytophagales</taxon>
        <taxon>Spirosomataceae</taxon>
        <taxon>Dyadobacter</taxon>
    </lineage>
</organism>
<comment type="subcellular location">
    <subcellularLocation>
        <location evidence="1">Membrane</location>
        <topology evidence="1">Multi-pass membrane protein</topology>
    </subcellularLocation>
</comment>
<feature type="transmembrane region" description="Helical" evidence="5">
    <location>
        <begin position="12"/>
        <end position="30"/>
    </location>
</feature>
<evidence type="ECO:0000313" key="7">
    <source>
        <dbReference type="EMBL" id="NIJ55338.1"/>
    </source>
</evidence>
<feature type="transmembrane region" description="Helical" evidence="5">
    <location>
        <begin position="61"/>
        <end position="77"/>
    </location>
</feature>
<feature type="transmembrane region" description="Helical" evidence="5">
    <location>
        <begin position="89"/>
        <end position="107"/>
    </location>
</feature>
<name>A0ABX0UQR5_9BACT</name>
<feature type="transmembrane region" description="Helical" evidence="5">
    <location>
        <begin position="36"/>
        <end position="54"/>
    </location>
</feature>
<evidence type="ECO:0000256" key="2">
    <source>
        <dbReference type="ARBA" id="ARBA00022692"/>
    </source>
</evidence>
<feature type="domain" description="O-antigen ligase-related" evidence="6">
    <location>
        <begin position="243"/>
        <end position="386"/>
    </location>
</feature>